<comment type="caution">
    <text evidence="1">The sequence shown here is derived from an EMBL/GenBank/DDBJ whole genome shotgun (WGS) entry which is preliminary data.</text>
</comment>
<dbReference type="AlphaFoldDB" id="A0A955L0G9"/>
<evidence type="ECO:0000313" key="1">
    <source>
        <dbReference type="EMBL" id="MCA9379411.1"/>
    </source>
</evidence>
<sequence>MSIGTILYLDQVLPDYGEVEELARGIHQDAGEVLAAMQNKLGGLWEVPDEGNLEHLLSGLQSAHKAAVAELENLSDSQVGIGLWLWLENHRVELHDYWSAARFAADFDPETALQTLEIPRSLRPCLTSLTHKLAVADEQLTYDQVLLELKSNLTGPTGALRQLLADELAWSALYLENRAAGELDSVPQLVREWQHRQLEFVRSTLGSIAGAEIVWRHFLRLKYLFQDLSLIAISLVSGANLNIADLINYE</sequence>
<proteinExistence type="predicted"/>
<gene>
    <name evidence="1" type="ORF">KC640_03200</name>
</gene>
<dbReference type="EMBL" id="JAGQLI010000173">
    <property type="protein sequence ID" value="MCA9379411.1"/>
    <property type="molecule type" value="Genomic_DNA"/>
</dbReference>
<name>A0A955L0G9_9BACT</name>
<organism evidence="1 2">
    <name type="scientific">Candidatus Dojkabacteria bacterium</name>
    <dbReference type="NCBI Taxonomy" id="2099670"/>
    <lineage>
        <taxon>Bacteria</taxon>
        <taxon>Candidatus Dojkabacteria</taxon>
    </lineage>
</organism>
<reference evidence="1" key="1">
    <citation type="submission" date="2020-04" db="EMBL/GenBank/DDBJ databases">
        <authorList>
            <person name="Zhang T."/>
        </authorList>
    </citation>
    <scope>NUCLEOTIDE SEQUENCE</scope>
    <source>
        <strain evidence="1">HKST-UBA12</strain>
    </source>
</reference>
<dbReference type="Proteomes" id="UP000760819">
    <property type="component" value="Unassembled WGS sequence"/>
</dbReference>
<protein>
    <submittedName>
        <fullName evidence="1">Uncharacterized protein</fullName>
    </submittedName>
</protein>
<reference evidence="1" key="2">
    <citation type="journal article" date="2021" name="Microbiome">
        <title>Successional dynamics and alternative stable states in a saline activated sludge microbial community over 9 years.</title>
        <authorList>
            <person name="Wang Y."/>
            <person name="Ye J."/>
            <person name="Ju F."/>
            <person name="Liu L."/>
            <person name="Boyd J.A."/>
            <person name="Deng Y."/>
            <person name="Parks D.H."/>
            <person name="Jiang X."/>
            <person name="Yin X."/>
            <person name="Woodcroft B.J."/>
            <person name="Tyson G.W."/>
            <person name="Hugenholtz P."/>
            <person name="Polz M.F."/>
            <person name="Zhang T."/>
        </authorList>
    </citation>
    <scope>NUCLEOTIDE SEQUENCE</scope>
    <source>
        <strain evidence="1">HKST-UBA12</strain>
    </source>
</reference>
<accession>A0A955L0G9</accession>
<evidence type="ECO:0000313" key="2">
    <source>
        <dbReference type="Proteomes" id="UP000760819"/>
    </source>
</evidence>